<keyword evidence="2" id="KW-1185">Reference proteome</keyword>
<dbReference type="Proteomes" id="UP000187429">
    <property type="component" value="Unassembled WGS sequence"/>
</dbReference>
<comment type="caution">
    <text evidence="1">The sequence shown here is derived from an EMBL/GenBank/DDBJ whole genome shotgun (WGS) entry which is preliminary data.</text>
</comment>
<dbReference type="EMBL" id="LSSM01000080">
    <property type="protein sequence ID" value="OMJ30111.1"/>
    <property type="molecule type" value="Genomic_DNA"/>
</dbReference>
<accession>A0A1R1YTA1</accession>
<reference evidence="2" key="1">
    <citation type="submission" date="2017-01" db="EMBL/GenBank/DDBJ databases">
        <authorList>
            <person name="Wang Y."/>
            <person name="White M."/>
            <person name="Kvist S."/>
            <person name="Moncalvo J.-M."/>
        </authorList>
    </citation>
    <scope>NUCLEOTIDE SEQUENCE [LARGE SCALE GENOMIC DNA]</scope>
    <source>
        <strain evidence="2">ID-206-W2</strain>
    </source>
</reference>
<proteinExistence type="predicted"/>
<organism evidence="1 2">
    <name type="scientific">Smittium culicis</name>
    <dbReference type="NCBI Taxonomy" id="133412"/>
    <lineage>
        <taxon>Eukaryota</taxon>
        <taxon>Fungi</taxon>
        <taxon>Fungi incertae sedis</taxon>
        <taxon>Zoopagomycota</taxon>
        <taxon>Kickxellomycotina</taxon>
        <taxon>Harpellomycetes</taxon>
        <taxon>Harpellales</taxon>
        <taxon>Legeriomycetaceae</taxon>
        <taxon>Smittium</taxon>
    </lineage>
</organism>
<evidence type="ECO:0000313" key="2">
    <source>
        <dbReference type="Proteomes" id="UP000187429"/>
    </source>
</evidence>
<evidence type="ECO:0000313" key="1">
    <source>
        <dbReference type="EMBL" id="OMJ30111.1"/>
    </source>
</evidence>
<dbReference type="AlphaFoldDB" id="A0A1R1YTA1"/>
<protein>
    <submittedName>
        <fullName evidence="1">Uncharacterized protein</fullName>
    </submittedName>
</protein>
<name>A0A1R1YTA1_9FUNG</name>
<sequence length="102" mass="11572">MNSNEKIYISGLHSKIQKQGLGGPYETQCYFYVKNNGICQTVNYNQRFLSTSAAPVKMLINDLQNEHMQMNRLSVVSLVGLGKFFTDSIFSGEIFWPPSDIE</sequence>
<gene>
    <name evidence="1" type="ORF">AYI69_g354</name>
</gene>